<dbReference type="InterPro" id="IPR009501">
    <property type="entry name" value="UCP020269"/>
</dbReference>
<dbReference type="PIRSF" id="PIRSF020269">
    <property type="entry name" value="DUF1121"/>
    <property type="match status" value="1"/>
</dbReference>
<dbReference type="SUPFAM" id="SSF100950">
    <property type="entry name" value="NagB/RpiA/CoA transferase-like"/>
    <property type="match status" value="1"/>
</dbReference>
<proteinExistence type="predicted"/>
<dbReference type="Gene3D" id="3.40.50.10420">
    <property type="entry name" value="NagB/RpiA/CoA transferase-like"/>
    <property type="match status" value="1"/>
</dbReference>
<evidence type="ECO:0000313" key="2">
    <source>
        <dbReference type="EMBL" id="MBC8584397.1"/>
    </source>
</evidence>
<dbReference type="InterPro" id="IPR037171">
    <property type="entry name" value="NagB/RpiA_transferase-like"/>
</dbReference>
<organism evidence="2 3">
    <name type="scientific">Youxingia wuxianensis</name>
    <dbReference type="NCBI Taxonomy" id="2763678"/>
    <lineage>
        <taxon>Bacteria</taxon>
        <taxon>Bacillati</taxon>
        <taxon>Bacillota</taxon>
        <taxon>Clostridia</taxon>
        <taxon>Eubacteriales</taxon>
        <taxon>Oscillospiraceae</taxon>
        <taxon>Youxingia</taxon>
    </lineage>
</organism>
<evidence type="ECO:0000313" key="3">
    <source>
        <dbReference type="Proteomes" id="UP000623678"/>
    </source>
</evidence>
<evidence type="ECO:0000259" key="1">
    <source>
        <dbReference type="Pfam" id="PF02589"/>
    </source>
</evidence>
<protein>
    <submittedName>
        <fullName evidence="2">Lactate utilization protein</fullName>
    </submittedName>
</protein>
<gene>
    <name evidence="2" type="ORF">H8705_02210</name>
</gene>
<feature type="domain" description="LUD" evidence="1">
    <location>
        <begin position="13"/>
        <end position="208"/>
    </location>
</feature>
<dbReference type="AlphaFoldDB" id="A0A926IBR7"/>
<comment type="caution">
    <text evidence="2">The sequence shown here is derived from an EMBL/GenBank/DDBJ whole genome shotgun (WGS) entry which is preliminary data.</text>
</comment>
<dbReference type="InterPro" id="IPR024185">
    <property type="entry name" value="FTHF_cligase-like_sf"/>
</dbReference>
<name>A0A926IBR7_9FIRM</name>
<dbReference type="EMBL" id="JACRTD010000001">
    <property type="protein sequence ID" value="MBC8584397.1"/>
    <property type="molecule type" value="Genomic_DNA"/>
</dbReference>
<keyword evidence="3" id="KW-1185">Reference proteome</keyword>
<dbReference type="Proteomes" id="UP000623678">
    <property type="component" value="Unassembled WGS sequence"/>
</dbReference>
<reference evidence="2" key="1">
    <citation type="submission" date="2020-08" db="EMBL/GenBank/DDBJ databases">
        <title>Genome public.</title>
        <authorList>
            <person name="Liu C."/>
            <person name="Sun Q."/>
        </authorList>
    </citation>
    <scope>NUCLEOTIDE SEQUENCE</scope>
    <source>
        <strain evidence="2">NSJ-64</strain>
    </source>
</reference>
<sequence>MDMSLKAIMEKRINKTIGNLQNNKMDAYYAKTKEDAVKLVDSLIGDGETVSFGGSMSLYESGVIDHLRNSKKYNLLDRDVPGLTPQQRRQIFIQAFDCDTYLASSNAVTETGELYNVDGMGNRVAALTFGPKSVILVVGYNKIVKDLNAAADRVKNISAPANAMRLDCQTPCKVLGGCANCRSDGRICCTYVIHAQQREKGRIKVIIVGEPLGY</sequence>
<dbReference type="Pfam" id="PF02589">
    <property type="entry name" value="LUD_dom"/>
    <property type="match status" value="1"/>
</dbReference>
<dbReference type="InterPro" id="IPR003741">
    <property type="entry name" value="LUD_dom"/>
</dbReference>
<dbReference type="RefSeq" id="WP_262394217.1">
    <property type="nucleotide sequence ID" value="NZ_JACRTD010000001.1"/>
</dbReference>
<dbReference type="PANTHER" id="PTHR36179:SF2">
    <property type="entry name" value="LUD DOMAIN-CONTAINING PROTEIN"/>
    <property type="match status" value="1"/>
</dbReference>
<accession>A0A926IBR7</accession>
<dbReference type="PANTHER" id="PTHR36179">
    <property type="entry name" value="LUD_DOM DOMAIN-CONTAINING PROTEIN"/>
    <property type="match status" value="1"/>
</dbReference>